<evidence type="ECO:0000313" key="4">
    <source>
        <dbReference type="Proteomes" id="UP000799757"/>
    </source>
</evidence>
<dbReference type="AlphaFoldDB" id="A0A6A6XNS2"/>
<reference evidence="3" key="1">
    <citation type="journal article" date="2020" name="Stud. Mycol.">
        <title>101 Dothideomycetes genomes: a test case for predicting lifestyles and emergence of pathogens.</title>
        <authorList>
            <person name="Haridas S."/>
            <person name="Albert R."/>
            <person name="Binder M."/>
            <person name="Bloem J."/>
            <person name="Labutti K."/>
            <person name="Salamov A."/>
            <person name="Andreopoulos B."/>
            <person name="Baker S."/>
            <person name="Barry K."/>
            <person name="Bills G."/>
            <person name="Bluhm B."/>
            <person name="Cannon C."/>
            <person name="Castanera R."/>
            <person name="Culley D."/>
            <person name="Daum C."/>
            <person name="Ezra D."/>
            <person name="Gonzalez J."/>
            <person name="Henrissat B."/>
            <person name="Kuo A."/>
            <person name="Liang C."/>
            <person name="Lipzen A."/>
            <person name="Lutzoni F."/>
            <person name="Magnuson J."/>
            <person name="Mondo S."/>
            <person name="Nolan M."/>
            <person name="Ohm R."/>
            <person name="Pangilinan J."/>
            <person name="Park H.-J."/>
            <person name="Ramirez L."/>
            <person name="Alfaro M."/>
            <person name="Sun H."/>
            <person name="Tritt A."/>
            <person name="Yoshinaga Y."/>
            <person name="Zwiers L.-H."/>
            <person name="Turgeon B."/>
            <person name="Goodwin S."/>
            <person name="Spatafora J."/>
            <person name="Crous P."/>
            <person name="Grigoriev I."/>
        </authorList>
    </citation>
    <scope>NUCLEOTIDE SEQUENCE</scope>
    <source>
        <strain evidence="3">CBS 109.77</strain>
    </source>
</reference>
<evidence type="ECO:0000313" key="3">
    <source>
        <dbReference type="EMBL" id="KAF2798130.1"/>
    </source>
</evidence>
<dbReference type="PRINTS" id="PR00081">
    <property type="entry name" value="GDHRDH"/>
</dbReference>
<organism evidence="3 4">
    <name type="scientific">Melanomma pulvis-pyrius CBS 109.77</name>
    <dbReference type="NCBI Taxonomy" id="1314802"/>
    <lineage>
        <taxon>Eukaryota</taxon>
        <taxon>Fungi</taxon>
        <taxon>Dikarya</taxon>
        <taxon>Ascomycota</taxon>
        <taxon>Pezizomycotina</taxon>
        <taxon>Dothideomycetes</taxon>
        <taxon>Pleosporomycetidae</taxon>
        <taxon>Pleosporales</taxon>
        <taxon>Melanommataceae</taxon>
        <taxon>Melanomma</taxon>
    </lineage>
</organism>
<dbReference type="PANTHER" id="PTHR43008:SF8">
    <property type="entry name" value="BENZIL REDUCTASE ((S)-BENZOIN FORMING) IRC24"/>
    <property type="match status" value="1"/>
</dbReference>
<dbReference type="PANTHER" id="PTHR43008">
    <property type="entry name" value="BENZIL REDUCTASE"/>
    <property type="match status" value="1"/>
</dbReference>
<name>A0A6A6XNS2_9PLEO</name>
<dbReference type="GO" id="GO:0016616">
    <property type="term" value="F:oxidoreductase activity, acting on the CH-OH group of donors, NAD or NADP as acceptor"/>
    <property type="evidence" value="ECO:0007669"/>
    <property type="project" value="UniProtKB-ARBA"/>
</dbReference>
<dbReference type="EMBL" id="MU001790">
    <property type="protein sequence ID" value="KAF2798130.1"/>
    <property type="molecule type" value="Genomic_DNA"/>
</dbReference>
<dbReference type="Gene3D" id="3.40.50.720">
    <property type="entry name" value="NAD(P)-binding Rossmann-like Domain"/>
    <property type="match status" value="1"/>
</dbReference>
<protein>
    <submittedName>
        <fullName evidence="3">NAD(P)-binding protein</fullName>
    </submittedName>
</protein>
<dbReference type="InterPro" id="IPR002347">
    <property type="entry name" value="SDR_fam"/>
</dbReference>
<accession>A0A6A6XNS2</accession>
<dbReference type="InterPro" id="IPR036291">
    <property type="entry name" value="NAD(P)-bd_dom_sf"/>
</dbReference>
<keyword evidence="4" id="KW-1185">Reference proteome</keyword>
<dbReference type="Pfam" id="PF00106">
    <property type="entry name" value="adh_short"/>
    <property type="match status" value="2"/>
</dbReference>
<dbReference type="GO" id="GO:0050664">
    <property type="term" value="F:oxidoreductase activity, acting on NAD(P)H, oxygen as acceptor"/>
    <property type="evidence" value="ECO:0007669"/>
    <property type="project" value="TreeGrafter"/>
</dbReference>
<keyword evidence="2" id="KW-0560">Oxidoreductase</keyword>
<dbReference type="OrthoDB" id="1933717at2759"/>
<evidence type="ECO:0000256" key="1">
    <source>
        <dbReference type="ARBA" id="ARBA00006484"/>
    </source>
</evidence>
<proteinExistence type="inferred from homology"/>
<evidence type="ECO:0000256" key="2">
    <source>
        <dbReference type="ARBA" id="ARBA00023002"/>
    </source>
</evidence>
<comment type="similarity">
    <text evidence="1">Belongs to the short-chain dehydrogenases/reductases (SDR) family.</text>
</comment>
<gene>
    <name evidence="3" type="ORF">K505DRAFT_405362</name>
</gene>
<sequence length="271" mass="28491">MAAKPIVLVTGGNTGIGYETVKALLQSPNPSTVLMGSRSLDKAKDAIQKLEAEVPGSKSEVVALQIDIEDDKSIEESYKEVESKYGKVDTLVNNAGASYDSAARDTPGPVGLREAWDHSYSVNVTSTQVFTSTFIPLLLASSNPRLLFVTSGLSSLNNYSSGKIAAAQTAAVPAGWPKPPEWNAIAYRSSKTALNMMMLDWARVLKADGVKVFAISPGFLATGLAGVGAETLRKFGAGDPSLGGIFIKDVVEGKRDADAGLVINSAGVQPW</sequence>
<dbReference type="SUPFAM" id="SSF51735">
    <property type="entry name" value="NAD(P)-binding Rossmann-fold domains"/>
    <property type="match status" value="1"/>
</dbReference>
<dbReference type="Proteomes" id="UP000799757">
    <property type="component" value="Unassembled WGS sequence"/>
</dbReference>